<gene>
    <name evidence="11" type="primary">GRP</name>
</gene>
<evidence type="ECO:0000256" key="2">
    <source>
        <dbReference type="ARBA" id="ARBA00004613"/>
    </source>
</evidence>
<dbReference type="RefSeq" id="XP_025054264.1">
    <property type="nucleotide sequence ID" value="XM_025198479.1"/>
</dbReference>
<dbReference type="InParanoid" id="A0A3Q0G3L7"/>
<keyword evidence="10" id="KW-1185">Reference proteome</keyword>
<evidence type="ECO:0000256" key="8">
    <source>
        <dbReference type="ARBA" id="ARBA00022815"/>
    </source>
</evidence>
<comment type="subcellular location">
    <subcellularLocation>
        <location evidence="1">Cytoplasmic vesicle</location>
        <location evidence="1">Secretory vesicle lumen</location>
    </subcellularLocation>
    <subcellularLocation>
        <location evidence="2">Secreted</location>
    </subcellularLocation>
</comment>
<name>A0A3Q0G3L7_ALLSI</name>
<keyword evidence="5" id="KW-0964">Secreted</keyword>
<evidence type="ECO:0000256" key="5">
    <source>
        <dbReference type="ARBA" id="ARBA00022525"/>
    </source>
</evidence>
<dbReference type="PANTHER" id="PTHR16866:SF2">
    <property type="entry name" value="GASTRIN-RELEASING PEPTIDE"/>
    <property type="match status" value="1"/>
</dbReference>
<dbReference type="AlphaFoldDB" id="A0A3Q0G3L7"/>
<evidence type="ECO:0000256" key="1">
    <source>
        <dbReference type="ARBA" id="ARBA00004263"/>
    </source>
</evidence>
<dbReference type="InterPro" id="IPR000874">
    <property type="entry name" value="Bombesin"/>
</dbReference>
<keyword evidence="8" id="KW-0027">Amidation</keyword>
<evidence type="ECO:0000313" key="10">
    <source>
        <dbReference type="Proteomes" id="UP000189705"/>
    </source>
</evidence>
<proteinExistence type="inferred from homology"/>
<dbReference type="Proteomes" id="UP000189705">
    <property type="component" value="Unplaced"/>
</dbReference>
<dbReference type="GO" id="GO:0005615">
    <property type="term" value="C:extracellular space"/>
    <property type="evidence" value="ECO:0007669"/>
    <property type="project" value="TreeGrafter"/>
</dbReference>
<evidence type="ECO:0000256" key="6">
    <source>
        <dbReference type="ARBA" id="ARBA00022685"/>
    </source>
</evidence>
<dbReference type="CTD" id="2922"/>
<organism evidence="10 11">
    <name type="scientific">Alligator sinensis</name>
    <name type="common">Chinese alligator</name>
    <dbReference type="NCBI Taxonomy" id="38654"/>
    <lineage>
        <taxon>Eukaryota</taxon>
        <taxon>Metazoa</taxon>
        <taxon>Chordata</taxon>
        <taxon>Craniata</taxon>
        <taxon>Vertebrata</taxon>
        <taxon>Euteleostomi</taxon>
        <taxon>Archelosauria</taxon>
        <taxon>Archosauria</taxon>
        <taxon>Crocodylia</taxon>
        <taxon>Alligatoridae</taxon>
        <taxon>Alligatorinae</taxon>
        <taxon>Alligator</taxon>
    </lineage>
</organism>
<keyword evidence="6" id="KW-0165">Cleavage on pair of basic residues</keyword>
<dbReference type="GeneID" id="102379265"/>
<dbReference type="PANTHER" id="PTHR16866">
    <property type="entry name" value="GASTRIN-RELEASING PEPTIDE"/>
    <property type="match status" value="1"/>
</dbReference>
<evidence type="ECO:0000256" key="9">
    <source>
        <dbReference type="ARBA" id="ARBA00023329"/>
    </source>
</evidence>
<accession>A0A3Q0G3L7</accession>
<dbReference type="STRING" id="38654.A0A3Q0G3L7"/>
<reference evidence="11" key="1">
    <citation type="submission" date="2025-08" db="UniProtKB">
        <authorList>
            <consortium name="RefSeq"/>
        </authorList>
    </citation>
    <scope>IDENTIFICATION</scope>
</reference>
<dbReference type="KEGG" id="asn:102379265"/>
<evidence type="ECO:0000256" key="3">
    <source>
        <dbReference type="ARBA" id="ARBA00010012"/>
    </source>
</evidence>
<dbReference type="GO" id="GO:0031410">
    <property type="term" value="C:cytoplasmic vesicle"/>
    <property type="evidence" value="ECO:0007669"/>
    <property type="project" value="UniProtKB-SubCell"/>
</dbReference>
<protein>
    <recommendedName>
        <fullName evidence="4">Gastrin-releasing peptide</fullName>
    </recommendedName>
</protein>
<dbReference type="GO" id="GO:0007218">
    <property type="term" value="P:neuropeptide signaling pathway"/>
    <property type="evidence" value="ECO:0007669"/>
    <property type="project" value="InterPro"/>
</dbReference>
<sequence length="175" mass="20362">MVPLNNGKLWASCKSLNFHEQEVRLLACFMYSERTGLILSSVQKTEDPSVFKGLLHHVLSTTLPPPQQGIHLRSGHLMGKKSTEDLPYVYEKGNKNSFSALPENIKQLEDYLQWEETFKYLLRLLEGNENRNAQILREELPWYTKNTWETDDNSSPKNMMEYLLQVKNMKENTPS</sequence>
<dbReference type="GO" id="GO:0005184">
    <property type="term" value="F:neuropeptide hormone activity"/>
    <property type="evidence" value="ECO:0007669"/>
    <property type="project" value="TreeGrafter"/>
</dbReference>
<evidence type="ECO:0000256" key="4">
    <source>
        <dbReference type="ARBA" id="ARBA00016270"/>
    </source>
</evidence>
<evidence type="ECO:0000313" key="11">
    <source>
        <dbReference type="RefSeq" id="XP_025054264.1"/>
    </source>
</evidence>
<evidence type="ECO:0000256" key="7">
    <source>
        <dbReference type="ARBA" id="ARBA00022729"/>
    </source>
</evidence>
<keyword evidence="9" id="KW-0968">Cytoplasmic vesicle</keyword>
<keyword evidence="7" id="KW-0732">Signal</keyword>
<comment type="similarity">
    <text evidence="3">Belongs to the bombesin/neuromedin-B/ranatensin family.</text>
</comment>